<dbReference type="Pfam" id="PF04427">
    <property type="entry name" value="Brix"/>
    <property type="match status" value="1"/>
</dbReference>
<sequence>MGRKRKEEDVSDEDIDFEDIDGEEPLEQTVDSGQEVDDLEVEETNDEITDEITDAKDVQKVLFPETSVLSQIKNKLRRREMYVKLKKQKKEAKKESRTERQNMAKAMGEKATKQVPKTIESMREPDETMVDPEDEEVKIDESLDEMSAYFRKDVEPKILITSSDNPHTKTIKFCRELKQSIPNAEFRFRNRSSVKKMVKAAIDRDYSDILIVNEDWRKPNGVLHVHLPDGPTAHYKLSSVRFCKDIKNRAKYSAHRPEVILNNFNTRLGHTIGRMFASVFHFDPEFKGRRVVTFHNQRDYIFFRHHRYEFKNNTRVAIQEIGPRFTLKLRSLQKGTFDSKFGEYEWALKRHDSGINRRRFAL</sequence>
<name>A0A7R9QCQ9_9ACAR</name>
<feature type="domain" description="Brix" evidence="2">
    <location>
        <begin position="156"/>
        <end position="338"/>
    </location>
</feature>
<feature type="region of interest" description="Disordered" evidence="1">
    <location>
        <begin position="87"/>
        <end position="114"/>
    </location>
</feature>
<dbReference type="OrthoDB" id="264354at2759"/>
<evidence type="ECO:0000259" key="2">
    <source>
        <dbReference type="PROSITE" id="PS50833"/>
    </source>
</evidence>
<feature type="region of interest" description="Disordered" evidence="1">
    <location>
        <begin position="1"/>
        <end position="33"/>
    </location>
</feature>
<dbReference type="PANTHER" id="PTHR22734:SF3">
    <property type="entry name" value="RIBOSOME PRODUCTION FACTOR 1"/>
    <property type="match status" value="1"/>
</dbReference>
<dbReference type="EMBL" id="OC915313">
    <property type="protein sequence ID" value="CAD7639842.1"/>
    <property type="molecule type" value="Genomic_DNA"/>
</dbReference>
<evidence type="ECO:0000256" key="1">
    <source>
        <dbReference type="SAM" id="MobiDB-lite"/>
    </source>
</evidence>
<organism evidence="3">
    <name type="scientific">Oppiella nova</name>
    <dbReference type="NCBI Taxonomy" id="334625"/>
    <lineage>
        <taxon>Eukaryota</taxon>
        <taxon>Metazoa</taxon>
        <taxon>Ecdysozoa</taxon>
        <taxon>Arthropoda</taxon>
        <taxon>Chelicerata</taxon>
        <taxon>Arachnida</taxon>
        <taxon>Acari</taxon>
        <taxon>Acariformes</taxon>
        <taxon>Sarcoptiformes</taxon>
        <taxon>Oribatida</taxon>
        <taxon>Brachypylina</taxon>
        <taxon>Oppioidea</taxon>
        <taxon>Oppiidae</taxon>
        <taxon>Oppiella</taxon>
    </lineage>
</organism>
<feature type="compositionally biased region" description="Acidic residues" evidence="1">
    <location>
        <begin position="9"/>
        <end position="26"/>
    </location>
</feature>
<dbReference type="PROSITE" id="PS50833">
    <property type="entry name" value="BRIX"/>
    <property type="match status" value="1"/>
</dbReference>
<dbReference type="GO" id="GO:0030687">
    <property type="term" value="C:preribosome, large subunit precursor"/>
    <property type="evidence" value="ECO:0007669"/>
    <property type="project" value="TreeGrafter"/>
</dbReference>
<reference evidence="3" key="1">
    <citation type="submission" date="2020-11" db="EMBL/GenBank/DDBJ databases">
        <authorList>
            <person name="Tran Van P."/>
        </authorList>
    </citation>
    <scope>NUCLEOTIDE SEQUENCE</scope>
</reference>
<dbReference type="InterPro" id="IPR007109">
    <property type="entry name" value="Brix"/>
</dbReference>
<evidence type="ECO:0000313" key="3">
    <source>
        <dbReference type="EMBL" id="CAD7639842.1"/>
    </source>
</evidence>
<dbReference type="Proteomes" id="UP000728032">
    <property type="component" value="Unassembled WGS sequence"/>
</dbReference>
<dbReference type="GO" id="GO:0000470">
    <property type="term" value="P:maturation of LSU-rRNA"/>
    <property type="evidence" value="ECO:0007669"/>
    <property type="project" value="TreeGrafter"/>
</dbReference>
<dbReference type="EMBL" id="CAJPVJ010000488">
    <property type="protein sequence ID" value="CAG2162651.1"/>
    <property type="molecule type" value="Genomic_DNA"/>
</dbReference>
<evidence type="ECO:0000313" key="4">
    <source>
        <dbReference type="Proteomes" id="UP000728032"/>
    </source>
</evidence>
<dbReference type="AlphaFoldDB" id="A0A7R9QCQ9"/>
<proteinExistence type="predicted"/>
<dbReference type="FunFam" id="3.40.50.10480:FF:000002">
    <property type="entry name" value="Ribosome production factor 1"/>
    <property type="match status" value="1"/>
</dbReference>
<dbReference type="GO" id="GO:0042134">
    <property type="term" value="F:rRNA primary transcript binding"/>
    <property type="evidence" value="ECO:0007669"/>
    <property type="project" value="InterPro"/>
</dbReference>
<dbReference type="SMART" id="SM00879">
    <property type="entry name" value="Brix"/>
    <property type="match status" value="1"/>
</dbReference>
<dbReference type="InterPro" id="IPR044281">
    <property type="entry name" value="IMP4/RPF1"/>
</dbReference>
<gene>
    <name evidence="3" type="ORF">ONB1V03_LOCUS2243</name>
</gene>
<keyword evidence="4" id="KW-1185">Reference proteome</keyword>
<dbReference type="PANTHER" id="PTHR22734">
    <property type="entry name" value="U3 SMALL NUCLEOLAR RIBONUCLEOPROTEIN PROTEIN IMP4"/>
    <property type="match status" value="1"/>
</dbReference>
<protein>
    <recommendedName>
        <fullName evidence="2">Brix domain-containing protein</fullName>
    </recommendedName>
</protein>
<accession>A0A7R9QCQ9</accession>
<dbReference type="GO" id="GO:0005730">
    <property type="term" value="C:nucleolus"/>
    <property type="evidence" value="ECO:0007669"/>
    <property type="project" value="TreeGrafter"/>
</dbReference>
<dbReference type="GO" id="GO:0000460">
    <property type="term" value="P:maturation of 5.8S rRNA"/>
    <property type="evidence" value="ECO:0007669"/>
    <property type="project" value="TreeGrafter"/>
</dbReference>
<feature type="compositionally biased region" description="Basic and acidic residues" evidence="1">
    <location>
        <begin position="92"/>
        <end position="112"/>
    </location>
</feature>
<dbReference type="Gene3D" id="3.40.50.10480">
    <property type="entry name" value="Probable brix-domain ribosomal biogenesis protein"/>
    <property type="match status" value="1"/>
</dbReference>
<dbReference type="SUPFAM" id="SSF52954">
    <property type="entry name" value="Class II aaRS ABD-related"/>
    <property type="match status" value="1"/>
</dbReference>